<keyword evidence="1" id="KW-0732">Signal</keyword>
<evidence type="ECO:0000256" key="1">
    <source>
        <dbReference type="SAM" id="SignalP"/>
    </source>
</evidence>
<dbReference type="RefSeq" id="WP_407670685.1">
    <property type="nucleotide sequence ID" value="NZ_CP041743.1"/>
</dbReference>
<accession>A0A1I3QGN1</accession>
<feature type="chain" id="PRO_5011498770" evidence="1">
    <location>
        <begin position="30"/>
        <end position="263"/>
    </location>
</feature>
<dbReference type="AlphaFoldDB" id="A0A1I3QGN1"/>
<evidence type="ECO:0000313" key="3">
    <source>
        <dbReference type="Proteomes" id="UP000199548"/>
    </source>
</evidence>
<dbReference type="SUPFAM" id="SSF53850">
    <property type="entry name" value="Periplasmic binding protein-like II"/>
    <property type="match status" value="1"/>
</dbReference>
<dbReference type="PANTHER" id="PTHR30632:SF11">
    <property type="entry name" value="BLR4797 PROTEIN"/>
    <property type="match status" value="1"/>
</dbReference>
<dbReference type="InterPro" id="IPR050682">
    <property type="entry name" value="ModA/WtpA"/>
</dbReference>
<evidence type="ECO:0000313" key="2">
    <source>
        <dbReference type="EMBL" id="SFJ32346.1"/>
    </source>
</evidence>
<protein>
    <submittedName>
        <fullName evidence="2">Molybdate transport system substrate-binding protein</fullName>
    </submittedName>
</protein>
<sequence>MKTRQTRFGALALGAICCAWFGTIGAAHADEVKVMISGGFAAAYRELGPQFEHASGDTLATAWGPSMGTTENAIPVRLARGEPADVLIMVGYALDDLIKAGKVVPGSKVDFARSPIGIAVRAGAPQPDIHSDDALRQTLLAAKSIAYSDSASGVYVGNELFKKLGIEAQVKGKSRMIPAEPVGNVVARGEAEIGFQQVSELLPVKGVTVVGKLPDDVQQYTTFSAGIAAGSKDPAGAQALIHFLASPAAAPVITRSGLEPLAQ</sequence>
<dbReference type="Gene3D" id="3.40.190.10">
    <property type="entry name" value="Periplasmic binding protein-like II"/>
    <property type="match status" value="2"/>
</dbReference>
<feature type="signal peptide" evidence="1">
    <location>
        <begin position="1"/>
        <end position="29"/>
    </location>
</feature>
<dbReference type="PANTHER" id="PTHR30632">
    <property type="entry name" value="MOLYBDATE-BINDING PERIPLASMIC PROTEIN"/>
    <property type="match status" value="1"/>
</dbReference>
<dbReference type="Proteomes" id="UP000199548">
    <property type="component" value="Unassembled WGS sequence"/>
</dbReference>
<organism evidence="2 3">
    <name type="scientific">Paraburkholderia megapolitana</name>
    <dbReference type="NCBI Taxonomy" id="420953"/>
    <lineage>
        <taxon>Bacteria</taxon>
        <taxon>Pseudomonadati</taxon>
        <taxon>Pseudomonadota</taxon>
        <taxon>Betaproteobacteria</taxon>
        <taxon>Burkholderiales</taxon>
        <taxon>Burkholderiaceae</taxon>
        <taxon>Paraburkholderia</taxon>
    </lineage>
</organism>
<keyword evidence="3" id="KW-1185">Reference proteome</keyword>
<name>A0A1I3QGN1_9BURK</name>
<dbReference type="Pfam" id="PF13531">
    <property type="entry name" value="SBP_bac_11"/>
    <property type="match status" value="1"/>
</dbReference>
<dbReference type="GO" id="GO:0030973">
    <property type="term" value="F:molybdate ion binding"/>
    <property type="evidence" value="ECO:0007669"/>
    <property type="project" value="TreeGrafter"/>
</dbReference>
<reference evidence="2 3" key="1">
    <citation type="submission" date="2016-10" db="EMBL/GenBank/DDBJ databases">
        <authorList>
            <person name="de Groot N.N."/>
        </authorList>
    </citation>
    <scope>NUCLEOTIDE SEQUENCE [LARGE SCALE GENOMIC DNA]</scope>
    <source>
        <strain evidence="2 3">LMG 23650</strain>
    </source>
</reference>
<proteinExistence type="predicted"/>
<dbReference type="EMBL" id="FOQU01000006">
    <property type="protein sequence ID" value="SFJ32346.1"/>
    <property type="molecule type" value="Genomic_DNA"/>
</dbReference>
<gene>
    <name evidence="2" type="ORF">SAMN05192543_106338</name>
</gene>
<dbReference type="GO" id="GO:0015689">
    <property type="term" value="P:molybdate ion transport"/>
    <property type="evidence" value="ECO:0007669"/>
    <property type="project" value="TreeGrafter"/>
</dbReference>
<dbReference type="STRING" id="420953.SAMN05192543_106338"/>